<dbReference type="InterPro" id="IPR035093">
    <property type="entry name" value="RelE/ParE_toxin_dom_sf"/>
</dbReference>
<dbReference type="Gene3D" id="3.30.2310.20">
    <property type="entry name" value="RelE-like"/>
    <property type="match status" value="1"/>
</dbReference>
<protein>
    <submittedName>
        <fullName evidence="2">Plasmid stabilization system protein</fullName>
    </submittedName>
</protein>
<keyword evidence="3" id="KW-1185">Reference proteome</keyword>
<dbReference type="EMBL" id="CP036269">
    <property type="protein sequence ID" value="QDT43490.1"/>
    <property type="molecule type" value="Genomic_DNA"/>
</dbReference>
<evidence type="ECO:0000256" key="1">
    <source>
        <dbReference type="ARBA" id="ARBA00022649"/>
    </source>
</evidence>
<dbReference type="Pfam" id="PF05016">
    <property type="entry name" value="ParE_toxin"/>
    <property type="match status" value="1"/>
</dbReference>
<sequence>MKYKVEITPSAENDVEQAYCYIRNDSPVNAVRWRKQFYKIAGTLSRFPEGCGFALENELVDFEVRQKLHGSYRILFTVDGNRVIVLHVRHCARRTMRPDDIDHPNRYP</sequence>
<name>A0A517RI05_9PLAN</name>
<dbReference type="AlphaFoldDB" id="A0A517RI05"/>
<dbReference type="KEGG" id="gaz:Pan241w_35910"/>
<gene>
    <name evidence="2" type="ORF">Pan241w_35910</name>
</gene>
<organism evidence="2 3">
    <name type="scientific">Gimesia alba</name>
    <dbReference type="NCBI Taxonomy" id="2527973"/>
    <lineage>
        <taxon>Bacteria</taxon>
        <taxon>Pseudomonadati</taxon>
        <taxon>Planctomycetota</taxon>
        <taxon>Planctomycetia</taxon>
        <taxon>Planctomycetales</taxon>
        <taxon>Planctomycetaceae</taxon>
        <taxon>Gimesia</taxon>
    </lineage>
</organism>
<dbReference type="SUPFAM" id="SSF143011">
    <property type="entry name" value="RelE-like"/>
    <property type="match status" value="1"/>
</dbReference>
<reference evidence="2 3" key="1">
    <citation type="submission" date="2019-02" db="EMBL/GenBank/DDBJ databases">
        <title>Deep-cultivation of Planctomycetes and their phenomic and genomic characterization uncovers novel biology.</title>
        <authorList>
            <person name="Wiegand S."/>
            <person name="Jogler M."/>
            <person name="Boedeker C."/>
            <person name="Pinto D."/>
            <person name="Vollmers J."/>
            <person name="Rivas-Marin E."/>
            <person name="Kohn T."/>
            <person name="Peeters S.H."/>
            <person name="Heuer A."/>
            <person name="Rast P."/>
            <person name="Oberbeckmann S."/>
            <person name="Bunk B."/>
            <person name="Jeske O."/>
            <person name="Meyerdierks A."/>
            <person name="Storesund J.E."/>
            <person name="Kallscheuer N."/>
            <person name="Luecker S."/>
            <person name="Lage O.M."/>
            <person name="Pohl T."/>
            <person name="Merkel B.J."/>
            <person name="Hornburger P."/>
            <person name="Mueller R.-W."/>
            <person name="Bruemmer F."/>
            <person name="Labrenz M."/>
            <person name="Spormann A.M."/>
            <person name="Op den Camp H."/>
            <person name="Overmann J."/>
            <person name="Amann R."/>
            <person name="Jetten M.S.M."/>
            <person name="Mascher T."/>
            <person name="Medema M.H."/>
            <person name="Devos D.P."/>
            <person name="Kaster A.-K."/>
            <person name="Ovreas L."/>
            <person name="Rohde M."/>
            <person name="Galperin M.Y."/>
            <person name="Jogler C."/>
        </authorList>
    </citation>
    <scope>NUCLEOTIDE SEQUENCE [LARGE SCALE GENOMIC DNA]</scope>
    <source>
        <strain evidence="2 3">Pan241w</strain>
    </source>
</reference>
<evidence type="ECO:0000313" key="3">
    <source>
        <dbReference type="Proteomes" id="UP000317171"/>
    </source>
</evidence>
<keyword evidence="1" id="KW-1277">Toxin-antitoxin system</keyword>
<dbReference type="Proteomes" id="UP000317171">
    <property type="component" value="Chromosome"/>
</dbReference>
<proteinExistence type="predicted"/>
<dbReference type="InterPro" id="IPR007712">
    <property type="entry name" value="RelE/ParE_toxin"/>
</dbReference>
<evidence type="ECO:0000313" key="2">
    <source>
        <dbReference type="EMBL" id="QDT43490.1"/>
    </source>
</evidence>
<accession>A0A517RI05</accession>